<evidence type="ECO:0000259" key="2">
    <source>
        <dbReference type="PROSITE" id="PS50914"/>
    </source>
</evidence>
<dbReference type="Gene3D" id="3.30.1340.30">
    <property type="match status" value="1"/>
</dbReference>
<gene>
    <name evidence="3" type="ORF">QU481_05315</name>
</gene>
<proteinExistence type="predicted"/>
<keyword evidence="1" id="KW-0732">Signal</keyword>
<feature type="domain" description="BON" evidence="2">
    <location>
        <begin position="42"/>
        <end position="110"/>
    </location>
</feature>
<evidence type="ECO:0000313" key="4">
    <source>
        <dbReference type="Proteomes" id="UP001168540"/>
    </source>
</evidence>
<dbReference type="RefSeq" id="WP_289828864.1">
    <property type="nucleotide sequence ID" value="NZ_JAUEDK010000006.1"/>
</dbReference>
<evidence type="ECO:0000256" key="1">
    <source>
        <dbReference type="SAM" id="SignalP"/>
    </source>
</evidence>
<dbReference type="EMBL" id="JAUEDK010000006">
    <property type="protein sequence ID" value="MDN0074310.1"/>
    <property type="molecule type" value="Genomic_DNA"/>
</dbReference>
<dbReference type="Pfam" id="PF04972">
    <property type="entry name" value="BON"/>
    <property type="match status" value="1"/>
</dbReference>
<sequence length="111" mass="11502">MQNSLILAALLSLSATAVLAGPVTDVQPLAQPQHLAAAGESKDARLAKVVERTVKPQAERLGAQVSLTVKDGQVVLDGVAPSEDVIRQLVELASTVKGVSQVSSEIEVKPV</sequence>
<dbReference type="InterPro" id="IPR007055">
    <property type="entry name" value="BON_dom"/>
</dbReference>
<protein>
    <submittedName>
        <fullName evidence="3">BON domain-containing protein</fullName>
    </submittedName>
</protein>
<reference evidence="3" key="1">
    <citation type="submission" date="2023-06" db="EMBL/GenBank/DDBJ databases">
        <authorList>
            <person name="Zhang S."/>
        </authorList>
    </citation>
    <scope>NUCLEOTIDE SEQUENCE</scope>
    <source>
        <strain evidence="3">SG2303</strain>
    </source>
</reference>
<evidence type="ECO:0000313" key="3">
    <source>
        <dbReference type="EMBL" id="MDN0074310.1"/>
    </source>
</evidence>
<feature type="signal peptide" evidence="1">
    <location>
        <begin position="1"/>
        <end position="20"/>
    </location>
</feature>
<comment type="caution">
    <text evidence="3">The sequence shown here is derived from an EMBL/GenBank/DDBJ whole genome shotgun (WGS) entry which is preliminary data.</text>
</comment>
<dbReference type="Proteomes" id="UP001168540">
    <property type="component" value="Unassembled WGS sequence"/>
</dbReference>
<feature type="chain" id="PRO_5046587752" evidence="1">
    <location>
        <begin position="21"/>
        <end position="111"/>
    </location>
</feature>
<accession>A0ABT7XKL0</accession>
<name>A0ABT7XKL0_9NEIS</name>
<organism evidence="3 4">
    <name type="scientific">Crenobacter oryzisoli</name>
    <dbReference type="NCBI Taxonomy" id="3056844"/>
    <lineage>
        <taxon>Bacteria</taxon>
        <taxon>Pseudomonadati</taxon>
        <taxon>Pseudomonadota</taxon>
        <taxon>Betaproteobacteria</taxon>
        <taxon>Neisseriales</taxon>
        <taxon>Neisseriaceae</taxon>
        <taxon>Crenobacter</taxon>
    </lineage>
</organism>
<dbReference type="PROSITE" id="PS50914">
    <property type="entry name" value="BON"/>
    <property type="match status" value="1"/>
</dbReference>
<keyword evidence="4" id="KW-1185">Reference proteome</keyword>